<dbReference type="AlphaFoldDB" id="A0A365Y4S1"/>
<evidence type="ECO:0000313" key="2">
    <source>
        <dbReference type="Proteomes" id="UP000253410"/>
    </source>
</evidence>
<sequence length="176" mass="20434">MFFNPQPLFVIIGYPNSGKKKMLQELFERKHFFPMKEPFLPAVFSNRFVVVNRTNRRHTSSALCVHISQVLHRHTLSAPACMVMLSFILDQGERDIRKVLPYLEDSGCRLHYLVLAGSWSDKRFIGEQDLEFLKTGIKRGRIHYFDLLVTRSPPRFQQRTIAVAQVIRAVLDGSCR</sequence>
<accession>A0A365Y4S1</accession>
<organism evidence="1 2">
    <name type="scientific">Chitinophaga flava</name>
    <dbReference type="NCBI Taxonomy" id="2259036"/>
    <lineage>
        <taxon>Bacteria</taxon>
        <taxon>Pseudomonadati</taxon>
        <taxon>Bacteroidota</taxon>
        <taxon>Chitinophagia</taxon>
        <taxon>Chitinophagales</taxon>
        <taxon>Chitinophagaceae</taxon>
        <taxon>Chitinophaga</taxon>
    </lineage>
</organism>
<gene>
    <name evidence="1" type="ORF">DF182_13380</name>
</gene>
<comment type="caution">
    <text evidence="1">The sequence shown here is derived from an EMBL/GenBank/DDBJ whole genome shotgun (WGS) entry which is preliminary data.</text>
</comment>
<evidence type="ECO:0000313" key="1">
    <source>
        <dbReference type="EMBL" id="RBL93499.1"/>
    </source>
</evidence>
<reference evidence="1 2" key="1">
    <citation type="submission" date="2018-05" db="EMBL/GenBank/DDBJ databases">
        <title>Chitinophaga sp. K3CV102501T nov., isolated from isolated from a monsoon evergreen broad-leaved forest soil.</title>
        <authorList>
            <person name="Lv Y."/>
        </authorList>
    </citation>
    <scope>NUCLEOTIDE SEQUENCE [LARGE SCALE GENOMIC DNA]</scope>
    <source>
        <strain evidence="1 2">GDMCC 1.1325</strain>
    </source>
</reference>
<dbReference type="Proteomes" id="UP000253410">
    <property type="component" value="Unassembled WGS sequence"/>
</dbReference>
<keyword evidence="2" id="KW-1185">Reference proteome</keyword>
<name>A0A365Y4S1_9BACT</name>
<protein>
    <submittedName>
        <fullName evidence="1">Uncharacterized protein</fullName>
    </submittedName>
</protein>
<dbReference type="EMBL" id="QFFJ01000001">
    <property type="protein sequence ID" value="RBL93499.1"/>
    <property type="molecule type" value="Genomic_DNA"/>
</dbReference>
<proteinExistence type="predicted"/>